<dbReference type="InterPro" id="IPR016040">
    <property type="entry name" value="NAD(P)-bd_dom"/>
</dbReference>
<feature type="domain" description="NAD(P)-binding" evidence="1">
    <location>
        <begin position="7"/>
        <end position="177"/>
    </location>
</feature>
<name>A0ABN1FEK2_9ACTN</name>
<protein>
    <submittedName>
        <fullName evidence="2">NAD(P)H-binding protein</fullName>
    </submittedName>
</protein>
<evidence type="ECO:0000313" key="3">
    <source>
        <dbReference type="Proteomes" id="UP001500668"/>
    </source>
</evidence>
<keyword evidence="3" id="KW-1185">Reference proteome</keyword>
<gene>
    <name evidence="2" type="ORF">GCM10010394_18210</name>
</gene>
<organism evidence="2 3">
    <name type="scientific">Streptomyces crystallinus</name>
    <dbReference type="NCBI Taxonomy" id="68191"/>
    <lineage>
        <taxon>Bacteria</taxon>
        <taxon>Bacillati</taxon>
        <taxon>Actinomycetota</taxon>
        <taxon>Actinomycetes</taxon>
        <taxon>Kitasatosporales</taxon>
        <taxon>Streptomycetaceae</taxon>
        <taxon>Streptomyces</taxon>
    </lineage>
</organism>
<proteinExistence type="predicted"/>
<comment type="caution">
    <text evidence="2">The sequence shown here is derived from an EMBL/GenBank/DDBJ whole genome shotgun (WGS) entry which is preliminary data.</text>
</comment>
<dbReference type="RefSeq" id="WP_344072072.1">
    <property type="nucleotide sequence ID" value="NZ_BAAACA010000009.1"/>
</dbReference>
<evidence type="ECO:0000259" key="1">
    <source>
        <dbReference type="Pfam" id="PF13460"/>
    </source>
</evidence>
<dbReference type="Gene3D" id="3.40.50.720">
    <property type="entry name" value="NAD(P)-binding Rossmann-like Domain"/>
    <property type="match status" value="1"/>
</dbReference>
<dbReference type="SUPFAM" id="SSF51735">
    <property type="entry name" value="NAD(P)-binding Rossmann-fold domains"/>
    <property type="match status" value="1"/>
</dbReference>
<dbReference type="PANTHER" id="PTHR43162">
    <property type="match status" value="1"/>
</dbReference>
<evidence type="ECO:0000313" key="2">
    <source>
        <dbReference type="EMBL" id="GAA0589206.1"/>
    </source>
</evidence>
<dbReference type="PANTHER" id="PTHR43162:SF1">
    <property type="entry name" value="PRESTALK A DIFFERENTIATION PROTEIN A"/>
    <property type="match status" value="1"/>
</dbReference>
<reference evidence="2 3" key="1">
    <citation type="journal article" date="2019" name="Int. J. Syst. Evol. Microbiol.">
        <title>The Global Catalogue of Microorganisms (GCM) 10K type strain sequencing project: providing services to taxonomists for standard genome sequencing and annotation.</title>
        <authorList>
            <consortium name="The Broad Institute Genomics Platform"/>
            <consortium name="The Broad Institute Genome Sequencing Center for Infectious Disease"/>
            <person name="Wu L."/>
            <person name="Ma J."/>
        </authorList>
    </citation>
    <scope>NUCLEOTIDE SEQUENCE [LARGE SCALE GENOMIC DNA]</scope>
    <source>
        <strain evidence="2 3">JCM 5067</strain>
    </source>
</reference>
<dbReference type="InterPro" id="IPR036291">
    <property type="entry name" value="NAD(P)-bd_dom_sf"/>
</dbReference>
<dbReference type="Pfam" id="PF13460">
    <property type="entry name" value="NAD_binding_10"/>
    <property type="match status" value="1"/>
</dbReference>
<accession>A0ABN1FEK2</accession>
<sequence>MTTLVIGARGSVGRQVLDQLLALGEPVRASARDPRKADLPAEVPVVAADLTRPRTLPAALDGVRKVFVYATATGMADFAAAARAAGVEHVVVLSSGSVLLPYARGNAIAEEHRATEAALAASGLRWTPIRPLVLAGNALAWSSSIRAEGVVRLLHPEAATAPIHERDVAAAAVAALTGRPDAAVSDLLTGGELVSQRRQVELIGAAAGRRIRIEELTEAQARREFERFGSPRVAASVVQFIVAAARGGSPATGTARRVLGRPPLPFARWAADHAATFT</sequence>
<dbReference type="InterPro" id="IPR051604">
    <property type="entry name" value="Ergot_Alk_Oxidoreductase"/>
</dbReference>
<dbReference type="Proteomes" id="UP001500668">
    <property type="component" value="Unassembled WGS sequence"/>
</dbReference>
<dbReference type="EMBL" id="BAAACA010000009">
    <property type="protein sequence ID" value="GAA0589206.1"/>
    <property type="molecule type" value="Genomic_DNA"/>
</dbReference>